<dbReference type="EMBL" id="CCYD01000810">
    <property type="protein sequence ID" value="CEG44040.1"/>
    <property type="molecule type" value="Genomic_DNA"/>
</dbReference>
<dbReference type="GeneID" id="36409365"/>
<protein>
    <submittedName>
        <fullName evidence="1">Uncharacterized protein</fullName>
    </submittedName>
</protein>
<dbReference type="RefSeq" id="XP_024580409.1">
    <property type="nucleotide sequence ID" value="XM_024730098.1"/>
</dbReference>
<dbReference type="AlphaFoldDB" id="A0A0P1ATI1"/>
<reference evidence="2" key="1">
    <citation type="submission" date="2014-09" db="EMBL/GenBank/DDBJ databases">
        <authorList>
            <person name="Sharma Rahul"/>
            <person name="Thines Marco"/>
        </authorList>
    </citation>
    <scope>NUCLEOTIDE SEQUENCE [LARGE SCALE GENOMIC DNA]</scope>
</reference>
<keyword evidence="2" id="KW-1185">Reference proteome</keyword>
<organism evidence="1 2">
    <name type="scientific">Plasmopara halstedii</name>
    <name type="common">Downy mildew of sunflower</name>
    <dbReference type="NCBI Taxonomy" id="4781"/>
    <lineage>
        <taxon>Eukaryota</taxon>
        <taxon>Sar</taxon>
        <taxon>Stramenopiles</taxon>
        <taxon>Oomycota</taxon>
        <taxon>Peronosporomycetes</taxon>
        <taxon>Peronosporales</taxon>
        <taxon>Peronosporaceae</taxon>
        <taxon>Plasmopara</taxon>
    </lineage>
</organism>
<dbReference type="Proteomes" id="UP000054928">
    <property type="component" value="Unassembled WGS sequence"/>
</dbReference>
<sequence>MSHYKTFHEKLYYYDTIHMAKVVAAHALTYKQARHAELCSPHLLRSICGHKTLVGCQTTFCRKIDTEMSTRTDAKGQRESLYFNEKRLPYIIYRRGSHRQELGFALSL</sequence>
<evidence type="ECO:0000313" key="1">
    <source>
        <dbReference type="EMBL" id="CEG44040.1"/>
    </source>
</evidence>
<proteinExistence type="predicted"/>
<accession>A0A0P1ATI1</accession>
<evidence type="ECO:0000313" key="2">
    <source>
        <dbReference type="Proteomes" id="UP000054928"/>
    </source>
</evidence>
<name>A0A0P1ATI1_PLAHL</name>